<dbReference type="RefSeq" id="WP_163315999.1">
    <property type="nucleotide sequence ID" value="NZ_JAAGAA010000006.1"/>
</dbReference>
<keyword evidence="9" id="KW-0969">Cilium</keyword>
<comment type="caution">
    <text evidence="9">The sequence shown here is derived from an EMBL/GenBank/DDBJ whole genome shotgun (WGS) entry which is preliminary data.</text>
</comment>
<dbReference type="PROSITE" id="PS00588">
    <property type="entry name" value="FLAGELLA_BB_ROD"/>
    <property type="match status" value="1"/>
</dbReference>
<dbReference type="Pfam" id="PF06429">
    <property type="entry name" value="Flg_bbr_C"/>
    <property type="match status" value="1"/>
</dbReference>
<evidence type="ECO:0000256" key="4">
    <source>
        <dbReference type="ARBA" id="ARBA00023143"/>
    </source>
</evidence>
<evidence type="ECO:0000259" key="7">
    <source>
        <dbReference type="Pfam" id="PF00460"/>
    </source>
</evidence>
<organism evidence="9 10">
    <name type="scientific">Crenobacter caeni</name>
    <dbReference type="NCBI Taxonomy" id="2705474"/>
    <lineage>
        <taxon>Bacteria</taxon>
        <taxon>Pseudomonadati</taxon>
        <taxon>Pseudomonadota</taxon>
        <taxon>Betaproteobacteria</taxon>
        <taxon>Neisseriales</taxon>
        <taxon>Neisseriaceae</taxon>
        <taxon>Crenobacter</taxon>
    </lineage>
</organism>
<dbReference type="PANTHER" id="PTHR30435:SF29">
    <property type="entry name" value="FLAGELLAR BASAL-BODY ROD PROTEIN FLGC"/>
    <property type="match status" value="1"/>
</dbReference>
<gene>
    <name evidence="9" type="primary">flgC</name>
    <name evidence="9" type="ORF">GZH52_08190</name>
</gene>
<dbReference type="InterPro" id="IPR019776">
    <property type="entry name" value="Flagellar_basal_body_rod_CS"/>
</dbReference>
<evidence type="ECO:0000256" key="1">
    <source>
        <dbReference type="ARBA" id="ARBA00004117"/>
    </source>
</evidence>
<evidence type="ECO:0000256" key="2">
    <source>
        <dbReference type="ARBA" id="ARBA00009677"/>
    </source>
</evidence>
<evidence type="ECO:0000256" key="6">
    <source>
        <dbReference type="RuleBase" id="RU362062"/>
    </source>
</evidence>
<sequence length="140" mass="15072">MGFKDISRIAASAMTAQTVRLNAVASNLANAETAAGSEPAAYRARKPVFATVYRGEQAFGQWQGAGVQVLDVVPSQAAMRKAHEPDHPLADANGDVFYSNVNAVEEMTDMLSASRAFQTNVEVMARVKLMQQDLLKLGEN</sequence>
<evidence type="ECO:0000313" key="9">
    <source>
        <dbReference type="EMBL" id="NDV12782.1"/>
    </source>
</evidence>
<dbReference type="EMBL" id="JAAGAA010000006">
    <property type="protein sequence ID" value="NDV12782.1"/>
    <property type="molecule type" value="Genomic_DNA"/>
</dbReference>
<dbReference type="GO" id="GO:0071978">
    <property type="term" value="P:bacterial-type flagellum-dependent swarming motility"/>
    <property type="evidence" value="ECO:0007669"/>
    <property type="project" value="TreeGrafter"/>
</dbReference>
<dbReference type="InterPro" id="IPR010930">
    <property type="entry name" value="Flg_bb/hook_C_dom"/>
</dbReference>
<dbReference type="PANTHER" id="PTHR30435">
    <property type="entry name" value="FLAGELLAR PROTEIN"/>
    <property type="match status" value="1"/>
</dbReference>
<dbReference type="AlphaFoldDB" id="A0A6B2KRC4"/>
<dbReference type="InterPro" id="IPR001444">
    <property type="entry name" value="Flag_bb_rod_N"/>
</dbReference>
<accession>A0A6B2KRC4</accession>
<dbReference type="InterPro" id="IPR006299">
    <property type="entry name" value="FlgC"/>
</dbReference>
<keyword evidence="9" id="KW-0966">Cell projection</keyword>
<evidence type="ECO:0000256" key="3">
    <source>
        <dbReference type="ARBA" id="ARBA00017941"/>
    </source>
</evidence>
<keyword evidence="4 6" id="KW-0975">Bacterial flagellum</keyword>
<keyword evidence="9" id="KW-0282">Flagellum</keyword>
<proteinExistence type="inferred from homology"/>
<dbReference type="NCBIfam" id="TIGR01395">
    <property type="entry name" value="FlgC"/>
    <property type="match status" value="1"/>
</dbReference>
<dbReference type="Pfam" id="PF00460">
    <property type="entry name" value="Flg_bb_rod"/>
    <property type="match status" value="1"/>
</dbReference>
<feature type="domain" description="Flagellar basal-body/hook protein C-terminal" evidence="8">
    <location>
        <begin position="99"/>
        <end position="137"/>
    </location>
</feature>
<feature type="domain" description="Flagellar basal body rod protein N-terminal" evidence="7">
    <location>
        <begin position="8"/>
        <end position="33"/>
    </location>
</feature>
<evidence type="ECO:0000259" key="8">
    <source>
        <dbReference type="Pfam" id="PF06429"/>
    </source>
</evidence>
<reference evidence="9 10" key="1">
    <citation type="submission" date="2020-02" db="EMBL/GenBank/DDBJ databases">
        <authorList>
            <person name="Yang Z."/>
        </authorList>
    </citation>
    <scope>NUCLEOTIDE SEQUENCE [LARGE SCALE GENOMIC DNA]</scope>
    <source>
        <strain evidence="9 10">HX-7-9</strain>
    </source>
</reference>
<evidence type="ECO:0000313" key="10">
    <source>
        <dbReference type="Proteomes" id="UP000482578"/>
    </source>
</evidence>
<evidence type="ECO:0000256" key="5">
    <source>
        <dbReference type="ARBA" id="ARBA00025933"/>
    </source>
</evidence>
<comment type="subcellular location">
    <subcellularLocation>
        <location evidence="1 6">Bacterial flagellum basal body</location>
    </subcellularLocation>
</comment>
<name>A0A6B2KRC4_9NEIS</name>
<dbReference type="GO" id="GO:0030694">
    <property type="term" value="C:bacterial-type flagellum basal body, rod"/>
    <property type="evidence" value="ECO:0007669"/>
    <property type="project" value="UniProtKB-UniRule"/>
</dbReference>
<protein>
    <recommendedName>
        <fullName evidence="3 6">Flagellar basal-body rod protein FlgC</fullName>
    </recommendedName>
</protein>
<comment type="subunit">
    <text evidence="5 6">The basal body constitutes a major portion of the flagellar organelle and consists of four rings (L,P,S, and M) mounted on a central rod. The rod consists of about 26 subunits of FlgG in the distal portion, and FlgB, FlgC and FlgF are thought to build up the proximal portion of the rod with about 6 subunits each.</text>
</comment>
<keyword evidence="10" id="KW-1185">Reference proteome</keyword>
<comment type="similarity">
    <text evidence="2">Belongs to the flagella basal body rod proteins family.</text>
</comment>
<dbReference type="Proteomes" id="UP000482578">
    <property type="component" value="Unassembled WGS sequence"/>
</dbReference>